<feature type="transmembrane region" description="Helical" evidence="1">
    <location>
        <begin position="30"/>
        <end position="51"/>
    </location>
</feature>
<organism evidence="2 3">
    <name type="scientific">Mesoflavibacter zeaxanthinifaciens subsp. sabulilitoris</name>
    <dbReference type="NCBI Taxonomy" id="1520893"/>
    <lineage>
        <taxon>Bacteria</taxon>
        <taxon>Pseudomonadati</taxon>
        <taxon>Bacteroidota</taxon>
        <taxon>Flavobacteriia</taxon>
        <taxon>Flavobacteriales</taxon>
        <taxon>Flavobacteriaceae</taxon>
        <taxon>Mesoflavibacter</taxon>
    </lineage>
</organism>
<dbReference type="EMBL" id="PXOT01000013">
    <property type="protein sequence ID" value="PSG94416.1"/>
    <property type="molecule type" value="Genomic_DNA"/>
</dbReference>
<keyword evidence="3" id="KW-1185">Reference proteome</keyword>
<protein>
    <submittedName>
        <fullName evidence="2">Uncharacterized protein</fullName>
    </submittedName>
</protein>
<sequence>MNRKTSDLFAGILCSGFSIVGITIMDKSELITWVTIVFFGIGAILLLLRYFNPNSGFLPKQKEYYKKLTDEEFMELYNSNGIFTYHKNGFELQIEDKPTKIEWNEIKKLTAYKVDLFATDEIRLFLEAENGKQFEISESTEGWFQFNERLKEQFSEINKNWEIDIAVPAFERKETEIYNRIKNVG</sequence>
<keyword evidence="1" id="KW-0472">Membrane</keyword>
<feature type="transmembrane region" description="Helical" evidence="1">
    <location>
        <begin position="7"/>
        <end position="24"/>
    </location>
</feature>
<evidence type="ECO:0000313" key="2">
    <source>
        <dbReference type="EMBL" id="PSG94416.1"/>
    </source>
</evidence>
<proteinExistence type="predicted"/>
<accession>A0A2T1NNG6</accession>
<dbReference type="AlphaFoldDB" id="A0A2T1NNG6"/>
<name>A0A2T1NNG6_9FLAO</name>
<keyword evidence="1" id="KW-1133">Transmembrane helix</keyword>
<comment type="caution">
    <text evidence="2">The sequence shown here is derived from an EMBL/GenBank/DDBJ whole genome shotgun (WGS) entry which is preliminary data.</text>
</comment>
<reference evidence="2 3" key="1">
    <citation type="submission" date="2018-03" db="EMBL/GenBank/DDBJ databases">
        <title>Mesoflavibacter sp. HG37 and Mesoflavibacter sp. HG96 sp.nov., two marine bacteria isolated from seawater of Western Pacific Ocean.</title>
        <authorList>
            <person name="Cheng H."/>
            <person name="Wu Y.-H."/>
            <person name="Guo L.-L."/>
            <person name="Xu X.-W."/>
        </authorList>
    </citation>
    <scope>NUCLEOTIDE SEQUENCE [LARGE SCALE GENOMIC DNA]</scope>
    <source>
        <strain evidence="2 3">KCTC 42117</strain>
    </source>
</reference>
<keyword evidence="1" id="KW-0812">Transmembrane</keyword>
<evidence type="ECO:0000256" key="1">
    <source>
        <dbReference type="SAM" id="Phobius"/>
    </source>
</evidence>
<evidence type="ECO:0000313" key="3">
    <source>
        <dbReference type="Proteomes" id="UP000238430"/>
    </source>
</evidence>
<gene>
    <name evidence="2" type="ORF">C7H61_01120</name>
</gene>
<dbReference type="Proteomes" id="UP000238430">
    <property type="component" value="Unassembled WGS sequence"/>
</dbReference>